<dbReference type="InterPro" id="IPR012340">
    <property type="entry name" value="NA-bd_OB-fold"/>
</dbReference>
<reference evidence="4" key="1">
    <citation type="submission" date="2012-11" db="EMBL/GenBank/DDBJ databases">
        <authorList>
            <person name="Lucero-Rivera Y.E."/>
            <person name="Tovar-Ramirez D."/>
        </authorList>
    </citation>
    <scope>NUCLEOTIDE SEQUENCE [LARGE SCALE GENOMIC DNA]</scope>
    <source>
        <strain evidence="4">Araruama</strain>
    </source>
</reference>
<comment type="caution">
    <text evidence="3">The sequence shown here is derived from an EMBL/GenBank/DDBJ whole genome shotgun (WGS) entry which is preliminary data.</text>
</comment>
<organism evidence="3 4">
    <name type="scientific">Candidatus Magnetoglobus multicellularis str. Araruama</name>
    <dbReference type="NCBI Taxonomy" id="890399"/>
    <lineage>
        <taxon>Bacteria</taxon>
        <taxon>Pseudomonadati</taxon>
        <taxon>Thermodesulfobacteriota</taxon>
        <taxon>Desulfobacteria</taxon>
        <taxon>Desulfobacterales</taxon>
        <taxon>Desulfobacteraceae</taxon>
        <taxon>Candidatus Magnetoglobus</taxon>
    </lineage>
</organism>
<accession>A0A1V1PCD8</accession>
<name>A0A1V1PCD8_9BACT</name>
<protein>
    <recommendedName>
        <fullName evidence="2">TRAM domain-containing protein</fullName>
    </recommendedName>
</protein>
<gene>
    <name evidence="3" type="ORF">OMM_07505</name>
</gene>
<evidence type="ECO:0000313" key="4">
    <source>
        <dbReference type="Proteomes" id="UP000189670"/>
    </source>
</evidence>
<evidence type="ECO:0000313" key="3">
    <source>
        <dbReference type="EMBL" id="ETR72436.1"/>
    </source>
</evidence>
<feature type="domain" description="TRAM" evidence="2">
    <location>
        <begin position="7"/>
        <end position="65"/>
    </location>
</feature>
<keyword evidence="1" id="KW-0808">Transferase</keyword>
<dbReference type="AlphaFoldDB" id="A0A1V1PCD8"/>
<sequence>MIKSEHIMKKGSELEVTIEKMAIGGRALVKHQGMVIFVDNAMEGDVARIRIFKKKNNMQKPEPLTLSAHHLIALIHPASIVRIVVAVNGSLLHMINKLNTNNCK</sequence>
<dbReference type="Gene3D" id="2.40.50.140">
    <property type="entry name" value="Nucleic acid-binding proteins"/>
    <property type="match status" value="1"/>
</dbReference>
<dbReference type="GO" id="GO:0016740">
    <property type="term" value="F:transferase activity"/>
    <property type="evidence" value="ECO:0007669"/>
    <property type="project" value="UniProtKB-KW"/>
</dbReference>
<dbReference type="Pfam" id="PF01938">
    <property type="entry name" value="TRAM"/>
    <property type="match status" value="1"/>
</dbReference>
<dbReference type="Proteomes" id="UP000189670">
    <property type="component" value="Unassembled WGS sequence"/>
</dbReference>
<dbReference type="SUPFAM" id="SSF50249">
    <property type="entry name" value="Nucleic acid-binding proteins"/>
    <property type="match status" value="1"/>
</dbReference>
<evidence type="ECO:0000259" key="2">
    <source>
        <dbReference type="PROSITE" id="PS50926"/>
    </source>
</evidence>
<proteinExistence type="predicted"/>
<dbReference type="InterPro" id="IPR002792">
    <property type="entry name" value="TRAM_dom"/>
</dbReference>
<evidence type="ECO:0000256" key="1">
    <source>
        <dbReference type="ARBA" id="ARBA00022679"/>
    </source>
</evidence>
<dbReference type="PROSITE" id="PS50926">
    <property type="entry name" value="TRAM"/>
    <property type="match status" value="1"/>
</dbReference>
<dbReference type="EMBL" id="ATBP01000147">
    <property type="protein sequence ID" value="ETR72436.1"/>
    <property type="molecule type" value="Genomic_DNA"/>
</dbReference>